<dbReference type="GO" id="GO:0004792">
    <property type="term" value="F:thiosulfate-cyanide sulfurtransferase activity"/>
    <property type="evidence" value="ECO:0007669"/>
    <property type="project" value="InterPro"/>
</dbReference>
<dbReference type="PANTHER" id="PTHR45431">
    <property type="entry name" value="RHODANESE-LIKE DOMAIN-CONTAINING PROTEIN 15, CHLOROPLASTIC"/>
    <property type="match status" value="1"/>
</dbReference>
<dbReference type="EMBL" id="LJGW01000619">
    <property type="protein sequence ID" value="OEV06587.1"/>
    <property type="molecule type" value="Genomic_DNA"/>
</dbReference>
<evidence type="ECO:0000313" key="3">
    <source>
        <dbReference type="Proteomes" id="UP000176005"/>
    </source>
</evidence>
<dbReference type="AlphaFoldDB" id="A0A1E7KRN8"/>
<comment type="caution">
    <text evidence="2">The sequence shown here is derived from an EMBL/GenBank/DDBJ whole genome shotgun (WGS) entry which is preliminary data.</text>
</comment>
<dbReference type="PROSITE" id="PS00380">
    <property type="entry name" value="RHODANESE_1"/>
    <property type="match status" value="1"/>
</dbReference>
<reference evidence="2 3" key="1">
    <citation type="journal article" date="2016" name="Front. Microbiol.">
        <title>Comparative Genomics Analysis of Streptomyces Species Reveals Their Adaptation to the Marine Environment and Their Diversity at the Genomic Level.</title>
        <authorList>
            <person name="Tian X."/>
            <person name="Zhang Z."/>
            <person name="Yang T."/>
            <person name="Chen M."/>
            <person name="Li J."/>
            <person name="Chen F."/>
            <person name="Yang J."/>
            <person name="Li W."/>
            <person name="Zhang B."/>
            <person name="Zhang Z."/>
            <person name="Wu J."/>
            <person name="Zhang C."/>
            <person name="Long L."/>
            <person name="Xiao J."/>
        </authorList>
    </citation>
    <scope>NUCLEOTIDE SEQUENCE [LARGE SCALE GENOMIC DNA]</scope>
    <source>
        <strain evidence="2 3">SCSIO 10429</strain>
    </source>
</reference>
<proteinExistence type="predicted"/>
<dbReference type="InterPro" id="IPR052367">
    <property type="entry name" value="Thiosulfate_ST/Rhodanese-like"/>
</dbReference>
<dbReference type="Gene3D" id="3.40.250.10">
    <property type="entry name" value="Rhodanese-like domain"/>
    <property type="match status" value="1"/>
</dbReference>
<dbReference type="Pfam" id="PF11127">
    <property type="entry name" value="YgaP-like_TM"/>
    <property type="match status" value="1"/>
</dbReference>
<dbReference type="Gene3D" id="6.10.140.1340">
    <property type="match status" value="1"/>
</dbReference>
<dbReference type="PROSITE" id="PS50206">
    <property type="entry name" value="RHODANESE_3"/>
    <property type="match status" value="1"/>
</dbReference>
<feature type="domain" description="Rhodanese" evidence="1">
    <location>
        <begin position="15"/>
        <end position="105"/>
    </location>
</feature>
<dbReference type="InterPro" id="IPR001307">
    <property type="entry name" value="Thiosulphate_STrfase_CS"/>
</dbReference>
<dbReference type="SUPFAM" id="SSF52821">
    <property type="entry name" value="Rhodanese/Cell cycle control phosphatase"/>
    <property type="match status" value="1"/>
</dbReference>
<dbReference type="RefSeq" id="WP_070020243.1">
    <property type="nucleotide sequence ID" value="NZ_LJGW01000619.1"/>
</dbReference>
<name>A0A1E7KRN8_9ACTN</name>
<dbReference type="Proteomes" id="UP000176005">
    <property type="component" value="Unassembled WGS sequence"/>
</dbReference>
<keyword evidence="3" id="KW-1185">Reference proteome</keyword>
<sequence length="195" mass="19725">MTAPAPLTIDDLAPRLDGTAVIDVRTPAEYGSGHIPGAYNVPLDRLDEALPALRALAEKSELVVVCASGARSGTASGRLAGEGVAAASLDGGTSAWAGAGHALDRPAGGRAVWPMERQVRLAAGSLVVLGVLLDLALPGARVLSLLIGGGLVFSALTDTCGMAAVLSKLPYNRRRPGDGGLENTLGRLTERAAAN</sequence>
<protein>
    <submittedName>
        <fullName evidence="2">Transporter</fullName>
    </submittedName>
</protein>
<dbReference type="PATRIC" id="fig|518642.10.peg.829"/>
<dbReference type="Pfam" id="PF00581">
    <property type="entry name" value="Rhodanese"/>
    <property type="match status" value="1"/>
</dbReference>
<dbReference type="InterPro" id="IPR036873">
    <property type="entry name" value="Rhodanese-like_dom_sf"/>
</dbReference>
<dbReference type="CDD" id="cd00158">
    <property type="entry name" value="RHOD"/>
    <property type="match status" value="1"/>
</dbReference>
<dbReference type="PANTHER" id="PTHR45431:SF3">
    <property type="entry name" value="RHODANESE-LIKE DOMAIN-CONTAINING PROTEIN 15, CHLOROPLASTIC"/>
    <property type="match status" value="1"/>
</dbReference>
<accession>A0A1E7KRN8</accession>
<dbReference type="SMART" id="SM00450">
    <property type="entry name" value="RHOD"/>
    <property type="match status" value="1"/>
</dbReference>
<organism evidence="2 3">
    <name type="scientific">Streptomyces nanshensis</name>
    <dbReference type="NCBI Taxonomy" id="518642"/>
    <lineage>
        <taxon>Bacteria</taxon>
        <taxon>Bacillati</taxon>
        <taxon>Actinomycetota</taxon>
        <taxon>Actinomycetes</taxon>
        <taxon>Kitasatosporales</taxon>
        <taxon>Streptomycetaceae</taxon>
        <taxon>Streptomyces</taxon>
    </lineage>
</organism>
<gene>
    <name evidence="2" type="ORF">AN218_30295</name>
</gene>
<dbReference type="InterPro" id="IPR021309">
    <property type="entry name" value="YgaP-like_TM"/>
</dbReference>
<dbReference type="InterPro" id="IPR001763">
    <property type="entry name" value="Rhodanese-like_dom"/>
</dbReference>
<evidence type="ECO:0000259" key="1">
    <source>
        <dbReference type="PROSITE" id="PS50206"/>
    </source>
</evidence>
<evidence type="ECO:0000313" key="2">
    <source>
        <dbReference type="EMBL" id="OEV06587.1"/>
    </source>
</evidence>